<keyword evidence="1" id="KW-0812">Transmembrane</keyword>
<reference evidence="2" key="2">
    <citation type="submission" date="2020-09" db="EMBL/GenBank/DDBJ databases">
        <authorList>
            <person name="Sun Q."/>
            <person name="Ohkuma M."/>
        </authorList>
    </citation>
    <scope>NUCLEOTIDE SEQUENCE</scope>
    <source>
        <strain evidence="2">JCM 3091</strain>
    </source>
</reference>
<gene>
    <name evidence="2" type="ORF">GCM10010124_26530</name>
</gene>
<dbReference type="Proteomes" id="UP000662200">
    <property type="component" value="Unassembled WGS sequence"/>
</dbReference>
<feature type="transmembrane region" description="Helical" evidence="1">
    <location>
        <begin position="83"/>
        <end position="103"/>
    </location>
</feature>
<evidence type="ECO:0000313" key="3">
    <source>
        <dbReference type="Proteomes" id="UP000662200"/>
    </source>
</evidence>
<keyword evidence="1" id="KW-1133">Transmembrane helix</keyword>
<evidence type="ECO:0000256" key="1">
    <source>
        <dbReference type="SAM" id="Phobius"/>
    </source>
</evidence>
<dbReference type="AlphaFoldDB" id="A0A8J3BR87"/>
<protein>
    <submittedName>
        <fullName evidence="2">Uncharacterized protein</fullName>
    </submittedName>
</protein>
<reference evidence="2" key="1">
    <citation type="journal article" date="2014" name="Int. J. Syst. Evol. Microbiol.">
        <title>Complete genome sequence of Corynebacterium casei LMG S-19264T (=DSM 44701T), isolated from a smear-ripened cheese.</title>
        <authorList>
            <consortium name="US DOE Joint Genome Institute (JGI-PGF)"/>
            <person name="Walter F."/>
            <person name="Albersmeier A."/>
            <person name="Kalinowski J."/>
            <person name="Ruckert C."/>
        </authorList>
    </citation>
    <scope>NUCLEOTIDE SEQUENCE</scope>
    <source>
        <strain evidence="2">JCM 3091</strain>
    </source>
</reference>
<evidence type="ECO:0000313" key="2">
    <source>
        <dbReference type="EMBL" id="GGK32448.1"/>
    </source>
</evidence>
<dbReference type="EMBL" id="BMQC01000008">
    <property type="protein sequence ID" value="GGK32448.1"/>
    <property type="molecule type" value="Genomic_DNA"/>
</dbReference>
<organism evidence="2 3">
    <name type="scientific">Pilimelia terevasa</name>
    <dbReference type="NCBI Taxonomy" id="53372"/>
    <lineage>
        <taxon>Bacteria</taxon>
        <taxon>Bacillati</taxon>
        <taxon>Actinomycetota</taxon>
        <taxon>Actinomycetes</taxon>
        <taxon>Micromonosporales</taxon>
        <taxon>Micromonosporaceae</taxon>
        <taxon>Pilimelia</taxon>
    </lineage>
</organism>
<feature type="transmembrane region" description="Helical" evidence="1">
    <location>
        <begin position="109"/>
        <end position="128"/>
    </location>
</feature>
<keyword evidence="3" id="KW-1185">Reference proteome</keyword>
<proteinExistence type="predicted"/>
<sequence>MSVVGRFVDVSMTGTPAEVAAMLHRHQAGGDLVLVNPPRPVADGRIAVTVRTVPAPGAALAVPAASPPVPLGLVVVRRYWRPVLAGGSALAVVGAAGWAVWLVVGFVAVWWPLLLAGVAVVWLGWAVAGRGGRHCPGC</sequence>
<comment type="caution">
    <text evidence="2">The sequence shown here is derived from an EMBL/GenBank/DDBJ whole genome shotgun (WGS) entry which is preliminary data.</text>
</comment>
<accession>A0A8J3BR87</accession>
<keyword evidence="1" id="KW-0472">Membrane</keyword>
<name>A0A8J3BR87_9ACTN</name>